<feature type="region of interest" description="Disordered" evidence="8">
    <location>
        <begin position="1231"/>
        <end position="1262"/>
    </location>
</feature>
<dbReference type="OrthoDB" id="292964at2759"/>
<dbReference type="Pfam" id="PF00443">
    <property type="entry name" value="UCH"/>
    <property type="match status" value="1"/>
</dbReference>
<dbReference type="SMART" id="SM00695">
    <property type="entry name" value="DUSP"/>
    <property type="match status" value="1"/>
</dbReference>
<keyword evidence="6" id="KW-0378">Hydrolase</keyword>
<evidence type="ECO:0000259" key="9">
    <source>
        <dbReference type="PROSITE" id="PS50235"/>
    </source>
</evidence>
<dbReference type="PROSITE" id="PS50235">
    <property type="entry name" value="USP_3"/>
    <property type="match status" value="1"/>
</dbReference>
<feature type="region of interest" description="Disordered" evidence="8">
    <location>
        <begin position="1"/>
        <end position="30"/>
    </location>
</feature>
<evidence type="ECO:0000259" key="10">
    <source>
        <dbReference type="PROSITE" id="PS51283"/>
    </source>
</evidence>
<keyword evidence="7" id="KW-0788">Thiol protease</keyword>
<dbReference type="Gene3D" id="3.90.70.10">
    <property type="entry name" value="Cysteine proteinases"/>
    <property type="match status" value="2"/>
</dbReference>
<dbReference type="InterPro" id="IPR018200">
    <property type="entry name" value="USP_CS"/>
</dbReference>
<dbReference type="GO" id="GO:0004843">
    <property type="term" value="F:cysteine-type deubiquitinase activity"/>
    <property type="evidence" value="ECO:0007669"/>
    <property type="project" value="UniProtKB-EC"/>
</dbReference>
<proteinExistence type="inferred from homology"/>
<dbReference type="HOGENOM" id="CLU_001060_7_1_1"/>
<dbReference type="InterPro" id="IPR006615">
    <property type="entry name" value="Pept_C19_DUSP"/>
</dbReference>
<gene>
    <name evidence="11" type="ORF">JAAARDRAFT_123860</name>
</gene>
<dbReference type="Gene3D" id="3.30.2230.10">
    <property type="entry name" value="DUSP-like"/>
    <property type="match status" value="1"/>
</dbReference>
<feature type="domain" description="DUSP" evidence="10">
    <location>
        <begin position="88"/>
        <end position="193"/>
    </location>
</feature>
<accession>A0A067Q680</accession>
<comment type="catalytic activity">
    <reaction evidence="1">
        <text>Thiol-dependent hydrolysis of ester, thioester, amide, peptide and isopeptide bonds formed by the C-terminal Gly of ubiquitin (a 76-residue protein attached to proteins as an intracellular targeting signal).</text>
        <dbReference type="EC" id="3.4.19.12"/>
    </reaction>
</comment>
<dbReference type="Proteomes" id="UP000027265">
    <property type="component" value="Unassembled WGS sequence"/>
</dbReference>
<evidence type="ECO:0000256" key="3">
    <source>
        <dbReference type="ARBA" id="ARBA00012759"/>
    </source>
</evidence>
<dbReference type="InterPro" id="IPR001394">
    <property type="entry name" value="Peptidase_C19_UCH"/>
</dbReference>
<dbReference type="PANTHER" id="PTHR21646">
    <property type="entry name" value="UBIQUITIN CARBOXYL-TERMINAL HYDROLASE"/>
    <property type="match status" value="1"/>
</dbReference>
<evidence type="ECO:0000256" key="2">
    <source>
        <dbReference type="ARBA" id="ARBA00009085"/>
    </source>
</evidence>
<name>A0A067Q680_9AGAM</name>
<feature type="compositionally biased region" description="Polar residues" evidence="8">
    <location>
        <begin position="1231"/>
        <end position="1250"/>
    </location>
</feature>
<reference evidence="12" key="1">
    <citation type="journal article" date="2014" name="Proc. Natl. Acad. Sci. U.S.A.">
        <title>Extensive sampling of basidiomycete genomes demonstrates inadequacy of the white-rot/brown-rot paradigm for wood decay fungi.</title>
        <authorList>
            <person name="Riley R."/>
            <person name="Salamov A.A."/>
            <person name="Brown D.W."/>
            <person name="Nagy L.G."/>
            <person name="Floudas D."/>
            <person name="Held B.W."/>
            <person name="Levasseur A."/>
            <person name="Lombard V."/>
            <person name="Morin E."/>
            <person name="Otillar R."/>
            <person name="Lindquist E.A."/>
            <person name="Sun H."/>
            <person name="LaButti K.M."/>
            <person name="Schmutz J."/>
            <person name="Jabbour D."/>
            <person name="Luo H."/>
            <person name="Baker S.E."/>
            <person name="Pisabarro A.G."/>
            <person name="Walton J.D."/>
            <person name="Blanchette R.A."/>
            <person name="Henrissat B."/>
            <person name="Martin F."/>
            <person name="Cullen D."/>
            <person name="Hibbett D.S."/>
            <person name="Grigoriev I.V."/>
        </authorList>
    </citation>
    <scope>NUCLEOTIDE SEQUENCE [LARGE SCALE GENOMIC DNA]</scope>
    <source>
        <strain evidence="12">MUCL 33604</strain>
    </source>
</reference>
<evidence type="ECO:0000256" key="4">
    <source>
        <dbReference type="ARBA" id="ARBA00022670"/>
    </source>
</evidence>
<dbReference type="GO" id="GO:0016579">
    <property type="term" value="P:protein deubiquitination"/>
    <property type="evidence" value="ECO:0007669"/>
    <property type="project" value="InterPro"/>
</dbReference>
<dbReference type="InterPro" id="IPR050185">
    <property type="entry name" value="Ub_carboxyl-term_hydrolase"/>
</dbReference>
<sequence length="1364" mass="152367">MQSSGSSSSPKRAASEDPTMESSTLPPSHLVEVEDEELDAYMAEQGESDAVSSLLFGPPLPATLDGPTSHDHHTMLNGNSGVSTQDKPMTPSQRLDFVEAAKTPMSAGQTWFVISRSWYRRWYRACTGEQDKEGTVDEKDIGPVDNTELVDKKGRLTTSVIEGVNAEFVPQATWDAFVAWYGPPKFPLPRQVILRGYHKEPYLELHPLHLRVLLIIEGHLDSEQVYADSEPTYITISESATVIALRQELAKSVATGHRISHPFRTWRWVDGSPAGDEDDGSIMTVDEFDSHQMQLLEPSEITAAEALVQSGDVFLVEFREEGEWLIDENNHGPQSTRATAAAKANSNPIMNALSGGQSSNLPQPIFGQNGDFFSSFGQLGRPFTIPASSGSNEITQLPRLVASTSYKSSQEPGTLGLGNMGNTCFMNSALQCLAHTKELTEYFLTGVYQDELNPDNPLGMQGAIAESFGALLQRIWAANPQSSSYSPREFKQQLTRFAPQFSGYQQHDSQELVAFLLDGLHEDLNRIKKKPYVEKPDWEGGAEKELTELARASWDGYLQRNDSVIVDLFQGQYKSTLICPECAKVSITFDPFMYLTLPLPVQKKWRHEILYVPWDIEKKHVKVPIEIGRDASFKDLRQLLGRWMGAPGENLLTLEVFNHRFYKNLDDHCLVADAVGNDTIVCFELPCPAHQSRTYKRQETDPFILPVFLCDSGRTNYGRTTPSLFGYPCVAVITHEEAKSLDAMYAAVVDRLARWTRNARDLYTWEAGPADDMEEVSIPIGGFSPVSSSVTEIKENGEVVTVEETPEEGDIGDERAVMNQDDTAMADVEEGIPKIVGPKHGIFNLRVHGQHKDFGAGTYSATTPRFESWESRGNDEDGFASVLLRPDDSLFCEFDENMKAYYFEDARRTQPLWDLWEEFIHPEYIGAQKAAEEKKQKGISLQDCLAEFTKEEQLGEDDLWYCPRCKKHQQATKKFDLWKVPDVLVVHLKRFSNSRVVRDKIDAFVDFPLEGLDLSEMVGERAVARKLLEEGVDIAELGLSAGDEPLVYDLFAVDEHMGGLAGGHYRAYALNHLSEKWYHFDDSYVKTVRPIDAVNPNAYLLFYKRRSAHPLGGTTHTKIESARVKEQATTNPDLPALPVSLPTPPSEPDPFSDKVASGRVQSQLVPESSQGTPHPDTPSQTSSPSSPPPLDDGEPPSFEDAQFDQLLPETVTSLILSDLKKSFDTRRFNSGDYSTADSVSNHASPASSNEAEPDIDEFNHSGGQWDGKFFETFHDFHTDYRPDFRGGSYKNAALHSDHSYIPDHYDDEMDEMRLSGYSSKDSDEERSEANPFDGSHGQNEDEVSDIVQVTEIPIHETTLHDIDL</sequence>
<feature type="region of interest" description="Disordered" evidence="8">
    <location>
        <begin position="1112"/>
        <end position="1200"/>
    </location>
</feature>
<organism evidence="11 12">
    <name type="scientific">Jaapia argillacea MUCL 33604</name>
    <dbReference type="NCBI Taxonomy" id="933084"/>
    <lineage>
        <taxon>Eukaryota</taxon>
        <taxon>Fungi</taxon>
        <taxon>Dikarya</taxon>
        <taxon>Basidiomycota</taxon>
        <taxon>Agaricomycotina</taxon>
        <taxon>Agaricomycetes</taxon>
        <taxon>Agaricomycetidae</taxon>
        <taxon>Jaapiales</taxon>
        <taxon>Jaapiaceae</taxon>
        <taxon>Jaapia</taxon>
    </lineage>
</organism>
<dbReference type="PROSITE" id="PS51283">
    <property type="entry name" value="DUSP"/>
    <property type="match status" value="1"/>
</dbReference>
<dbReference type="SUPFAM" id="SSF143791">
    <property type="entry name" value="DUSP-like"/>
    <property type="match status" value="1"/>
</dbReference>
<dbReference type="STRING" id="933084.A0A067Q680"/>
<dbReference type="InterPro" id="IPR035927">
    <property type="entry name" value="DUSP-like_sf"/>
</dbReference>
<dbReference type="Pfam" id="PF06337">
    <property type="entry name" value="DUSP"/>
    <property type="match status" value="1"/>
</dbReference>
<dbReference type="EMBL" id="KL197712">
    <property type="protein sequence ID" value="KDQ61690.1"/>
    <property type="molecule type" value="Genomic_DNA"/>
</dbReference>
<dbReference type="GO" id="GO:0006508">
    <property type="term" value="P:proteolysis"/>
    <property type="evidence" value="ECO:0007669"/>
    <property type="project" value="UniProtKB-KW"/>
</dbReference>
<keyword evidence="5" id="KW-0833">Ubl conjugation pathway</keyword>
<dbReference type="InParanoid" id="A0A067Q680"/>
<dbReference type="FunCoup" id="A0A067Q680">
    <property type="interactions" value="451"/>
</dbReference>
<feature type="region of interest" description="Disordered" evidence="8">
    <location>
        <begin position="1313"/>
        <end position="1343"/>
    </location>
</feature>
<evidence type="ECO:0000256" key="1">
    <source>
        <dbReference type="ARBA" id="ARBA00000707"/>
    </source>
</evidence>
<dbReference type="InterPro" id="IPR028889">
    <property type="entry name" value="USP"/>
</dbReference>
<feature type="domain" description="USP" evidence="9">
    <location>
        <begin position="415"/>
        <end position="1106"/>
    </location>
</feature>
<evidence type="ECO:0000256" key="7">
    <source>
        <dbReference type="ARBA" id="ARBA00022807"/>
    </source>
</evidence>
<dbReference type="InterPro" id="IPR038765">
    <property type="entry name" value="Papain-like_cys_pep_sf"/>
</dbReference>
<feature type="compositionally biased region" description="Polar residues" evidence="8">
    <location>
        <begin position="1159"/>
        <end position="1171"/>
    </location>
</feature>
<dbReference type="PROSITE" id="PS00973">
    <property type="entry name" value="USP_2"/>
    <property type="match status" value="1"/>
</dbReference>
<dbReference type="SUPFAM" id="SSF54001">
    <property type="entry name" value="Cysteine proteinases"/>
    <property type="match status" value="1"/>
</dbReference>
<dbReference type="CDD" id="cd02674">
    <property type="entry name" value="Peptidase_C19R"/>
    <property type="match status" value="1"/>
</dbReference>
<evidence type="ECO:0000313" key="11">
    <source>
        <dbReference type="EMBL" id="KDQ61690.1"/>
    </source>
</evidence>
<feature type="compositionally biased region" description="Low complexity" evidence="8">
    <location>
        <begin position="1172"/>
        <end position="1184"/>
    </location>
</feature>
<keyword evidence="12" id="KW-1185">Reference proteome</keyword>
<protein>
    <recommendedName>
        <fullName evidence="3">ubiquitinyl hydrolase 1</fullName>
        <ecNumber evidence="3">3.4.19.12</ecNumber>
    </recommendedName>
</protein>
<evidence type="ECO:0000313" key="12">
    <source>
        <dbReference type="Proteomes" id="UP000027265"/>
    </source>
</evidence>
<dbReference type="PANTHER" id="PTHR21646:SF24">
    <property type="entry name" value="UBIQUITIN CARBOXYL-TERMINAL HYDROLASE"/>
    <property type="match status" value="1"/>
</dbReference>
<keyword evidence="4" id="KW-0645">Protease</keyword>
<evidence type="ECO:0000256" key="8">
    <source>
        <dbReference type="SAM" id="MobiDB-lite"/>
    </source>
</evidence>
<evidence type="ECO:0000256" key="5">
    <source>
        <dbReference type="ARBA" id="ARBA00022786"/>
    </source>
</evidence>
<feature type="compositionally biased region" description="Basic and acidic residues" evidence="8">
    <location>
        <begin position="1117"/>
        <end position="1126"/>
    </location>
</feature>
<evidence type="ECO:0000256" key="6">
    <source>
        <dbReference type="ARBA" id="ARBA00022801"/>
    </source>
</evidence>
<dbReference type="PROSITE" id="PS00972">
    <property type="entry name" value="USP_1"/>
    <property type="match status" value="1"/>
</dbReference>
<comment type="similarity">
    <text evidence="2">Belongs to the peptidase C19 family.</text>
</comment>
<dbReference type="EC" id="3.4.19.12" evidence="3"/>